<dbReference type="WBParaSite" id="PSU_v2.g15931.t1">
    <property type="protein sequence ID" value="PSU_v2.g15931.t1"/>
    <property type="gene ID" value="PSU_v2.g15931"/>
</dbReference>
<feature type="region of interest" description="Disordered" evidence="1">
    <location>
        <begin position="1"/>
        <end position="55"/>
    </location>
</feature>
<name>A0A914YAY7_9BILA</name>
<dbReference type="AlphaFoldDB" id="A0A914YAY7"/>
<reference evidence="3" key="1">
    <citation type="submission" date="2022-11" db="UniProtKB">
        <authorList>
            <consortium name="WormBaseParasite"/>
        </authorList>
    </citation>
    <scope>IDENTIFICATION</scope>
</reference>
<dbReference type="Proteomes" id="UP000887577">
    <property type="component" value="Unplaced"/>
</dbReference>
<accession>A0A914YAY7</accession>
<keyword evidence="2" id="KW-1185">Reference proteome</keyword>
<evidence type="ECO:0000256" key="1">
    <source>
        <dbReference type="SAM" id="MobiDB-lite"/>
    </source>
</evidence>
<evidence type="ECO:0000313" key="2">
    <source>
        <dbReference type="Proteomes" id="UP000887577"/>
    </source>
</evidence>
<sequence length="128" mass="14536">MFRSSKTENISHEAAAAAAAASESSPNIPKLQMELLHDEEKNEQKKEKNNANENYRVTEDSVSTFIQELLLIMISSNSAKRNPENQLTLPNNYANFDNYFRPNSDRSYERPKKLLIADLSLDTNQSLS</sequence>
<organism evidence="2 3">
    <name type="scientific">Panagrolaimus superbus</name>
    <dbReference type="NCBI Taxonomy" id="310955"/>
    <lineage>
        <taxon>Eukaryota</taxon>
        <taxon>Metazoa</taxon>
        <taxon>Ecdysozoa</taxon>
        <taxon>Nematoda</taxon>
        <taxon>Chromadorea</taxon>
        <taxon>Rhabditida</taxon>
        <taxon>Tylenchina</taxon>
        <taxon>Panagrolaimomorpha</taxon>
        <taxon>Panagrolaimoidea</taxon>
        <taxon>Panagrolaimidae</taxon>
        <taxon>Panagrolaimus</taxon>
    </lineage>
</organism>
<feature type="compositionally biased region" description="Basic and acidic residues" evidence="1">
    <location>
        <begin position="1"/>
        <end position="11"/>
    </location>
</feature>
<proteinExistence type="predicted"/>
<protein>
    <submittedName>
        <fullName evidence="3">Uncharacterized protein</fullName>
    </submittedName>
</protein>
<evidence type="ECO:0000313" key="3">
    <source>
        <dbReference type="WBParaSite" id="PSU_v2.g15931.t1"/>
    </source>
</evidence>
<feature type="compositionally biased region" description="Basic and acidic residues" evidence="1">
    <location>
        <begin position="35"/>
        <end position="50"/>
    </location>
</feature>